<keyword evidence="3" id="KW-1185">Reference proteome</keyword>
<sequence>MLPSWMTLSAADALGAAAFVGSCLWPMLKNRRALLIGQALANVLFIAHFMLLGAYTAAALCGLVVTQALGALPERRGLLQKALFTATVPGIALIAWSTWAGLPSALSSLGISFSTAARWQSDTTRMRWLLLAAGVFWVSHNALVMSPFAMAADGMAAVANVARLIAGRRKGAPAADPVPAAVNVSVPEKQLAAA</sequence>
<feature type="transmembrane region" description="Helical" evidence="1">
    <location>
        <begin position="6"/>
        <end position="28"/>
    </location>
</feature>
<dbReference type="KEGG" id="azz:DEW08_16145"/>
<feature type="transmembrane region" description="Helical" evidence="1">
    <location>
        <begin position="40"/>
        <end position="70"/>
    </location>
</feature>
<evidence type="ECO:0000256" key="1">
    <source>
        <dbReference type="SAM" id="Phobius"/>
    </source>
</evidence>
<keyword evidence="1" id="KW-0812">Transmembrane</keyword>
<reference evidence="3" key="1">
    <citation type="submission" date="2018-05" db="EMBL/GenBank/DDBJ databases">
        <title>Azospirillum thermophila sp. nov., a novel isolated from hot spring.</title>
        <authorList>
            <person name="Zhao Z."/>
        </authorList>
    </citation>
    <scope>NUCLEOTIDE SEQUENCE [LARGE SCALE GENOMIC DNA]</scope>
    <source>
        <strain evidence="3">CFH 70021</strain>
    </source>
</reference>
<evidence type="ECO:0000313" key="3">
    <source>
        <dbReference type="Proteomes" id="UP000245629"/>
    </source>
</evidence>
<accession>A0A2S2CT03</accession>
<keyword evidence="1" id="KW-1133">Transmembrane helix</keyword>
<protein>
    <submittedName>
        <fullName evidence="2">YgjV family protein</fullName>
    </submittedName>
</protein>
<dbReference type="Proteomes" id="UP000245629">
    <property type="component" value="Chromosome 2"/>
</dbReference>
<gene>
    <name evidence="2" type="ORF">DEW08_16145</name>
</gene>
<dbReference type="InterPro" id="IPR019629">
    <property type="entry name" value="Uncharacterised_HI1736/YgjV"/>
</dbReference>
<feature type="transmembrane region" description="Helical" evidence="1">
    <location>
        <begin position="90"/>
        <end position="116"/>
    </location>
</feature>
<proteinExistence type="predicted"/>
<dbReference type="RefSeq" id="WP_109328810.1">
    <property type="nucleotide sequence ID" value="NZ_CP029353.1"/>
</dbReference>
<dbReference type="AlphaFoldDB" id="A0A2S2CT03"/>
<dbReference type="OrthoDB" id="7510952at2"/>
<keyword evidence="1" id="KW-0472">Membrane</keyword>
<evidence type="ECO:0000313" key="2">
    <source>
        <dbReference type="EMBL" id="AWK87545.1"/>
    </source>
</evidence>
<organism evidence="2 3">
    <name type="scientific">Azospirillum thermophilum</name>
    <dbReference type="NCBI Taxonomy" id="2202148"/>
    <lineage>
        <taxon>Bacteria</taxon>
        <taxon>Pseudomonadati</taxon>
        <taxon>Pseudomonadota</taxon>
        <taxon>Alphaproteobacteria</taxon>
        <taxon>Rhodospirillales</taxon>
        <taxon>Azospirillaceae</taxon>
        <taxon>Azospirillum</taxon>
    </lineage>
</organism>
<feature type="transmembrane region" description="Helical" evidence="1">
    <location>
        <begin position="128"/>
        <end position="150"/>
    </location>
</feature>
<name>A0A2S2CT03_9PROT</name>
<dbReference type="EMBL" id="CP029353">
    <property type="protein sequence ID" value="AWK87545.1"/>
    <property type="molecule type" value="Genomic_DNA"/>
</dbReference>
<dbReference type="Pfam" id="PF10688">
    <property type="entry name" value="Imp-YgjV"/>
    <property type="match status" value="1"/>
</dbReference>